<dbReference type="EMBL" id="OFSP01000078">
    <property type="protein sequence ID" value="SOY77734.1"/>
    <property type="molecule type" value="Genomic_DNA"/>
</dbReference>
<sequence>MAALQRILDVRENDQTFIKHRVDSLISRLLRGFRRFLISLAGKGMRVLRHGALANVSPSQVAADVLSCQRAGREAAIHPAFAPPSVVI</sequence>
<dbReference type="RefSeq" id="WP_116343041.1">
    <property type="nucleotide sequence ID" value="NZ_OFSP01000078.1"/>
</dbReference>
<comment type="caution">
    <text evidence="1">The sequence shown here is derived from an EMBL/GenBank/DDBJ whole genome shotgun (WGS) entry which is preliminary data.</text>
</comment>
<accession>A0A375CQP0</accession>
<evidence type="ECO:0008006" key="3">
    <source>
        <dbReference type="Google" id="ProtNLM"/>
    </source>
</evidence>
<name>A0A375CQP0_9BURK</name>
<organism evidence="1 2">
    <name type="scientific">Cupriavidus taiwanensis</name>
    <dbReference type="NCBI Taxonomy" id="164546"/>
    <lineage>
        <taxon>Bacteria</taxon>
        <taxon>Pseudomonadati</taxon>
        <taxon>Pseudomonadota</taxon>
        <taxon>Betaproteobacteria</taxon>
        <taxon>Burkholderiales</taxon>
        <taxon>Burkholderiaceae</taxon>
        <taxon>Cupriavidus</taxon>
    </lineage>
</organism>
<protein>
    <recommendedName>
        <fullName evidence="3">Transposase</fullName>
    </recommendedName>
</protein>
<reference evidence="2" key="1">
    <citation type="submission" date="2018-01" db="EMBL/GenBank/DDBJ databases">
        <authorList>
            <person name="Gaut B.S."/>
            <person name="Morton B.R."/>
            <person name="Clegg M.T."/>
            <person name="Duvall M.R."/>
        </authorList>
    </citation>
    <scope>NUCLEOTIDE SEQUENCE [LARGE SCALE GENOMIC DNA]</scope>
</reference>
<proteinExistence type="predicted"/>
<dbReference type="AlphaFoldDB" id="A0A375CQP0"/>
<dbReference type="Proteomes" id="UP000256297">
    <property type="component" value="Unassembled WGS sequence"/>
</dbReference>
<gene>
    <name evidence="1" type="ORF">CBM2589_U10236</name>
</gene>
<evidence type="ECO:0000313" key="1">
    <source>
        <dbReference type="EMBL" id="SOY77734.1"/>
    </source>
</evidence>
<evidence type="ECO:0000313" key="2">
    <source>
        <dbReference type="Proteomes" id="UP000256297"/>
    </source>
</evidence>